<gene>
    <name evidence="7" type="ORF">FR932_11440</name>
</gene>
<comment type="subcellular location">
    <subcellularLocation>
        <location evidence="1">Cell outer membrane</location>
        <topology evidence="1">Peripheral membrane protein</topology>
    </subcellularLocation>
</comment>
<dbReference type="GO" id="GO:0009279">
    <property type="term" value="C:cell outer membrane"/>
    <property type="evidence" value="ECO:0007669"/>
    <property type="project" value="UniProtKB-SubCell"/>
</dbReference>
<dbReference type="AlphaFoldDB" id="A0A5J6WN12"/>
<keyword evidence="4" id="KW-0998">Cell outer membrane</keyword>
<dbReference type="SMART" id="SM00062">
    <property type="entry name" value="PBPb"/>
    <property type="match status" value="2"/>
</dbReference>
<sequence>MYKILISRTAKKVYLVLLTVLILDTFIVSLQSNAVAGLKATVDVEPATQDSTTLSTNSKPTNLQFTGSQPAPLLIAAAPIAVVSLPNQAVLRVLTWAGGEIIFPRRGHPQNIELEYLQQFADENNLKLEKIRVKKFVDLIPMLLAGKGDVIAANLTKTPARAKLVSFTKPYMLTKEYLVMGSQSKSLKTGKDLNGREIVIQKGKSYQSTALGLQKVYPKLKIRIVDSAISHEALYDKLASGEFDMTIQDKNLIKSASAYRDDIKMSLQASATRYLGWGVAPSNKILLNELNQFLKAQNLIAKATSKATSRYKSQWQKIQETKTVRFVLRNNLSSYYIWRGELLGFHYELAKRFAKEHKLRYEIIVAPNNVALLDYLLEDRADIALGFLTPTEQRRKKGIAFSRPYHYASELVVAHKDRAEIESEAELANSNIYIRPSSSYWESATALKQTVDNITLIGVPENQETELIIDKIGEREYEMTIADSHIVDLEMTFRDDIQSLMALGAPKSQSWAIASGHDKLLAKSNAFIKKHYKGLFYNVIYNKYFKNQKRLDTHYKDYVRQNNSGVLSPYDDIVKKYADQYGFDWRLLVAQMHQESRFNPKAKSMAGAKGLFQLMPRTAKELGIIDVHVPEQGIKAGVRYMNWVRERMRKDEVQEDQLLWFTLASYNAGAGHVRDAMRLAKQKGWRDDVWFNNVEKAMLLLSKSKYAAKARYGYVRGQEPVHYIREIKRRFETYDNILKRELVVTH</sequence>
<keyword evidence="3" id="KW-0732">Signal</keyword>
<dbReference type="InterPro" id="IPR008258">
    <property type="entry name" value="Transglycosylase_SLT_dom_1"/>
</dbReference>
<evidence type="ECO:0000256" key="3">
    <source>
        <dbReference type="ARBA" id="ARBA00022729"/>
    </source>
</evidence>
<proteinExistence type="inferred from homology"/>
<dbReference type="PANTHER" id="PTHR35936">
    <property type="entry name" value="MEMBRANE-BOUND LYTIC MUREIN TRANSGLYCOSYLASE F"/>
    <property type="match status" value="1"/>
</dbReference>
<keyword evidence="5" id="KW-0812">Transmembrane</keyword>
<evidence type="ECO:0000256" key="1">
    <source>
        <dbReference type="ARBA" id="ARBA00004339"/>
    </source>
</evidence>
<dbReference type="RefSeq" id="WP_019442018.1">
    <property type="nucleotide sequence ID" value="NZ_ALOE01000024.1"/>
</dbReference>
<organism evidence="7 8">
    <name type="scientific">Moritella marina ATCC 15381</name>
    <dbReference type="NCBI Taxonomy" id="1202962"/>
    <lineage>
        <taxon>Bacteria</taxon>
        <taxon>Pseudomonadati</taxon>
        <taxon>Pseudomonadota</taxon>
        <taxon>Gammaproteobacteria</taxon>
        <taxon>Alteromonadales</taxon>
        <taxon>Moritellaceae</taxon>
        <taxon>Moritella</taxon>
    </lineage>
</organism>
<comment type="similarity">
    <text evidence="2">Belongs to the bacterial solute-binding protein 3 family.</text>
</comment>
<dbReference type="EMBL" id="CP044399">
    <property type="protein sequence ID" value="QFI38420.1"/>
    <property type="molecule type" value="Genomic_DNA"/>
</dbReference>
<name>A0A5J6WN12_MORMI</name>
<evidence type="ECO:0000256" key="2">
    <source>
        <dbReference type="ARBA" id="ARBA00010333"/>
    </source>
</evidence>
<feature type="transmembrane region" description="Helical" evidence="5">
    <location>
        <begin position="12"/>
        <end position="30"/>
    </location>
</feature>
<keyword evidence="8" id="KW-1185">Reference proteome</keyword>
<evidence type="ECO:0000256" key="4">
    <source>
        <dbReference type="ARBA" id="ARBA00023237"/>
    </source>
</evidence>
<dbReference type="InterPro" id="IPR023346">
    <property type="entry name" value="Lysozyme-like_dom_sf"/>
</dbReference>
<evidence type="ECO:0000313" key="8">
    <source>
        <dbReference type="Proteomes" id="UP000327424"/>
    </source>
</evidence>
<dbReference type="CDD" id="cd01009">
    <property type="entry name" value="PBP2_YfhD_N"/>
    <property type="match status" value="2"/>
</dbReference>
<protein>
    <submittedName>
        <fullName evidence="7">Transporter substrate-binding domain-containing protein</fullName>
    </submittedName>
</protein>
<feature type="domain" description="Solute-binding protein family 3/N-terminal" evidence="6">
    <location>
        <begin position="90"/>
        <end position="322"/>
    </location>
</feature>
<dbReference type="KEGG" id="mmaa:FR932_11440"/>
<evidence type="ECO:0000259" key="6">
    <source>
        <dbReference type="SMART" id="SM00062"/>
    </source>
</evidence>
<feature type="domain" description="Solute-binding protein family 3/N-terminal" evidence="6">
    <location>
        <begin position="323"/>
        <end position="548"/>
    </location>
</feature>
<dbReference type="Proteomes" id="UP000327424">
    <property type="component" value="Chromosome"/>
</dbReference>
<dbReference type="OrthoDB" id="9815002at2"/>
<dbReference type="SUPFAM" id="SSF53955">
    <property type="entry name" value="Lysozyme-like"/>
    <property type="match status" value="1"/>
</dbReference>
<dbReference type="InterPro" id="IPR001638">
    <property type="entry name" value="Solute-binding_3/MltF_N"/>
</dbReference>
<evidence type="ECO:0000313" key="7">
    <source>
        <dbReference type="EMBL" id="QFI38420.1"/>
    </source>
</evidence>
<accession>A0A5J6WN12</accession>
<dbReference type="CDD" id="cd13403">
    <property type="entry name" value="MLTF-like"/>
    <property type="match status" value="1"/>
</dbReference>
<keyword evidence="5" id="KW-0472">Membrane</keyword>
<dbReference type="Gene3D" id="1.10.530.10">
    <property type="match status" value="1"/>
</dbReference>
<dbReference type="Pfam" id="PF01464">
    <property type="entry name" value="SLT"/>
    <property type="match status" value="1"/>
</dbReference>
<dbReference type="PANTHER" id="PTHR35936:SF32">
    <property type="entry name" value="MEMBRANE-BOUND LYTIC MUREIN TRANSGLYCOSYLASE F"/>
    <property type="match status" value="1"/>
</dbReference>
<reference evidence="7 8" key="1">
    <citation type="submission" date="2019-09" db="EMBL/GenBank/DDBJ databases">
        <title>Hybrid Assembly of the complete Genome of the Deep-Sea Bacterium Moritella marina from long Nanopore and Illumina reads.</title>
        <authorList>
            <person name="Magin S."/>
            <person name="Georgoulis A."/>
            <person name="Papadimitriou K."/>
            <person name="Iliakis G."/>
            <person name="Vorgias C.E."/>
        </authorList>
    </citation>
    <scope>NUCLEOTIDE SEQUENCE [LARGE SCALE GENOMIC DNA]</scope>
    <source>
        <strain evidence="7 8">MP-1</strain>
    </source>
</reference>
<dbReference type="Pfam" id="PF00497">
    <property type="entry name" value="SBP_bac_3"/>
    <property type="match status" value="2"/>
</dbReference>
<evidence type="ECO:0000256" key="5">
    <source>
        <dbReference type="SAM" id="Phobius"/>
    </source>
</evidence>
<keyword evidence="5" id="KW-1133">Transmembrane helix</keyword>
<dbReference type="Gene3D" id="3.40.190.10">
    <property type="entry name" value="Periplasmic binding protein-like II"/>
    <property type="match status" value="4"/>
</dbReference>
<dbReference type="SUPFAM" id="SSF53850">
    <property type="entry name" value="Periplasmic binding protein-like II"/>
    <property type="match status" value="2"/>
</dbReference>